<evidence type="ECO:0000313" key="1">
    <source>
        <dbReference type="EMBL" id="TDK45042.1"/>
    </source>
</evidence>
<dbReference type="InterPro" id="IPR036291">
    <property type="entry name" value="NAD(P)-bd_dom_sf"/>
</dbReference>
<dbReference type="AlphaFoldDB" id="A0A4R5V019"/>
<name>A0A4R5V019_9RHOB</name>
<dbReference type="Proteomes" id="UP000295301">
    <property type="component" value="Unassembled WGS sequence"/>
</dbReference>
<comment type="caution">
    <text evidence="1">The sequence shown here is derived from an EMBL/GenBank/DDBJ whole genome shotgun (WGS) entry which is preliminary data.</text>
</comment>
<dbReference type="EMBL" id="SMUV01000069">
    <property type="protein sequence ID" value="TDK45042.1"/>
    <property type="molecule type" value="Genomic_DNA"/>
</dbReference>
<dbReference type="OrthoDB" id="9805754at2"/>
<protein>
    <submittedName>
        <fullName evidence="1">Pyrroline-5-carboxylate reductase</fullName>
    </submittedName>
</protein>
<dbReference type="Gene3D" id="3.40.50.720">
    <property type="entry name" value="NAD(P)-binding Rossmann-like Domain"/>
    <property type="match status" value="1"/>
</dbReference>
<dbReference type="SUPFAM" id="SSF51735">
    <property type="entry name" value="NAD(P)-binding Rossmann-fold domains"/>
    <property type="match status" value="1"/>
</dbReference>
<evidence type="ECO:0000313" key="2">
    <source>
        <dbReference type="Proteomes" id="UP000295301"/>
    </source>
</evidence>
<proteinExistence type="predicted"/>
<accession>A0A4R5V019</accession>
<gene>
    <name evidence="1" type="ORF">E1832_14300</name>
</gene>
<reference evidence="1 2" key="1">
    <citation type="submission" date="2019-03" db="EMBL/GenBank/DDBJ databases">
        <title>Ruegeria lutea sp. nov., a novel strain, isolated from marine sediment, the Masan Bay, South Korea.</title>
        <authorList>
            <person name="Kim J."/>
            <person name="Kim D.-Y."/>
            <person name="Lee S.-S."/>
        </authorList>
    </citation>
    <scope>NUCLEOTIDE SEQUENCE [LARGE SCALE GENOMIC DNA]</scope>
    <source>
        <strain evidence="1 2">318-1</strain>
    </source>
</reference>
<sequence length="241" mass="25094">MSRIGFLGTGPLSAPLDRFLSRTGHDVVLPEPAQGVCAASCQTVLDRSEILFLCLPPPDAAAVLSGLVFRPDHRIVSLVADLPLAALRGLCAPTRDITRTLPLGFVELGGCPLPACPDADLLERLFAPENPVMAVRDERAFNRYLALCAMVPAVFGLMATGADWLAAETGDSGGADRFIARLVQCALTASVGDPAGLTAGRDALATGDAIGRQMIAALRQGGVHPTLRQALEGIAAHLPEA</sequence>
<keyword evidence="2" id="KW-1185">Reference proteome</keyword>
<dbReference type="RefSeq" id="WP_133360445.1">
    <property type="nucleotide sequence ID" value="NZ_SMUV01000069.1"/>
</dbReference>
<organism evidence="1 2">
    <name type="scientific">Antarcticimicrobium luteum</name>
    <dbReference type="NCBI Taxonomy" id="2547397"/>
    <lineage>
        <taxon>Bacteria</taxon>
        <taxon>Pseudomonadati</taxon>
        <taxon>Pseudomonadota</taxon>
        <taxon>Alphaproteobacteria</taxon>
        <taxon>Rhodobacterales</taxon>
        <taxon>Paracoccaceae</taxon>
        <taxon>Antarcticimicrobium</taxon>
    </lineage>
</organism>